<dbReference type="Proteomes" id="UP000252517">
    <property type="component" value="Unassembled WGS sequence"/>
</dbReference>
<proteinExistence type="predicted"/>
<dbReference type="SUPFAM" id="SSF89796">
    <property type="entry name" value="CoA-transferase family III (CaiB/BaiF)"/>
    <property type="match status" value="1"/>
</dbReference>
<evidence type="ECO:0000313" key="1">
    <source>
        <dbReference type="EMBL" id="RCK41504.1"/>
    </source>
</evidence>
<reference evidence="1 2" key="1">
    <citation type="submission" date="2014-07" db="EMBL/GenBank/DDBJ databases">
        <title>Draft genome sequence of Thalassospira profundimaris S25-3-2.</title>
        <authorList>
            <person name="Lai Q."/>
            <person name="Shao Z."/>
        </authorList>
    </citation>
    <scope>NUCLEOTIDE SEQUENCE [LARGE SCALE GENOMIC DNA]</scope>
    <source>
        <strain evidence="1 2">S25-3-2</strain>
    </source>
</reference>
<gene>
    <name evidence="1" type="ORF">TH25_23570</name>
</gene>
<protein>
    <submittedName>
        <fullName evidence="1">Uncharacterized protein</fullName>
    </submittedName>
</protein>
<dbReference type="AlphaFoldDB" id="A0A367WJ92"/>
<dbReference type="Gene3D" id="3.40.50.10540">
    <property type="entry name" value="Crotonobetainyl-coa:carnitine coa-transferase, domain 1"/>
    <property type="match status" value="1"/>
</dbReference>
<dbReference type="EMBL" id="JPWH01000033">
    <property type="protein sequence ID" value="RCK41504.1"/>
    <property type="molecule type" value="Genomic_DNA"/>
</dbReference>
<name>A0A367WJ92_9PROT</name>
<organism evidence="1 2">
    <name type="scientific">Thalassospira profundimaris</name>
    <dbReference type="NCBI Taxonomy" id="502049"/>
    <lineage>
        <taxon>Bacteria</taxon>
        <taxon>Pseudomonadati</taxon>
        <taxon>Pseudomonadota</taxon>
        <taxon>Alphaproteobacteria</taxon>
        <taxon>Rhodospirillales</taxon>
        <taxon>Thalassospiraceae</taxon>
        <taxon>Thalassospira</taxon>
    </lineage>
</organism>
<comment type="caution">
    <text evidence="1">The sequence shown here is derived from an EMBL/GenBank/DDBJ whole genome shotgun (WGS) entry which is preliminary data.</text>
</comment>
<accession>A0A367WJ92</accession>
<dbReference type="InterPro" id="IPR003673">
    <property type="entry name" value="CoA-Trfase_fam_III"/>
</dbReference>
<dbReference type="GO" id="GO:0003824">
    <property type="term" value="F:catalytic activity"/>
    <property type="evidence" value="ECO:0007669"/>
    <property type="project" value="InterPro"/>
</dbReference>
<sequence>MEKFQAAEITASPIYDIEDIHKDRHFIGLGVYKDVPDVDLGDVAMLSPVPGLSETPGTLHFAAPPSGAYSERIWREIGYDDTRIAAAFASGLVRQGMDR</sequence>
<evidence type="ECO:0000313" key="2">
    <source>
        <dbReference type="Proteomes" id="UP000252517"/>
    </source>
</evidence>
<dbReference type="Pfam" id="PF02515">
    <property type="entry name" value="CoA_transf_3"/>
    <property type="match status" value="1"/>
</dbReference>
<dbReference type="InterPro" id="IPR023606">
    <property type="entry name" value="CoA-Trfase_III_dom_1_sf"/>
</dbReference>
<dbReference type="OrthoDB" id="9806585at2"/>